<dbReference type="Proteomes" id="UP000075243">
    <property type="component" value="Chromosome 2"/>
</dbReference>
<dbReference type="AlphaFoldDB" id="A0A151U3F3"/>
<dbReference type="EMBL" id="CM003604">
    <property type="protein sequence ID" value="KYP73827.1"/>
    <property type="molecule type" value="Genomic_DNA"/>
</dbReference>
<dbReference type="Gramene" id="C.cajan_06307.t">
    <property type="protein sequence ID" value="C.cajan_06307.t.cds1"/>
    <property type="gene ID" value="C.cajan_06307"/>
</dbReference>
<dbReference type="Pfam" id="PF13456">
    <property type="entry name" value="RVT_3"/>
    <property type="match status" value="1"/>
</dbReference>
<organism evidence="2 3">
    <name type="scientific">Cajanus cajan</name>
    <name type="common">Pigeon pea</name>
    <name type="synonym">Cajanus indicus</name>
    <dbReference type="NCBI Taxonomy" id="3821"/>
    <lineage>
        <taxon>Eukaryota</taxon>
        <taxon>Viridiplantae</taxon>
        <taxon>Streptophyta</taxon>
        <taxon>Embryophyta</taxon>
        <taxon>Tracheophyta</taxon>
        <taxon>Spermatophyta</taxon>
        <taxon>Magnoliopsida</taxon>
        <taxon>eudicotyledons</taxon>
        <taxon>Gunneridae</taxon>
        <taxon>Pentapetalae</taxon>
        <taxon>rosids</taxon>
        <taxon>fabids</taxon>
        <taxon>Fabales</taxon>
        <taxon>Fabaceae</taxon>
        <taxon>Papilionoideae</taxon>
        <taxon>50 kb inversion clade</taxon>
        <taxon>NPAAA clade</taxon>
        <taxon>indigoferoid/millettioid clade</taxon>
        <taxon>Phaseoleae</taxon>
        <taxon>Cajanus</taxon>
    </lineage>
</organism>
<dbReference type="InterPro" id="IPR002156">
    <property type="entry name" value="RNaseH_domain"/>
</dbReference>
<dbReference type="GO" id="GO:0003676">
    <property type="term" value="F:nucleic acid binding"/>
    <property type="evidence" value="ECO:0007669"/>
    <property type="project" value="InterPro"/>
</dbReference>
<dbReference type="InterPro" id="IPR036397">
    <property type="entry name" value="RNaseH_sf"/>
</dbReference>
<evidence type="ECO:0000313" key="3">
    <source>
        <dbReference type="Proteomes" id="UP000075243"/>
    </source>
</evidence>
<gene>
    <name evidence="2" type="ORF">KK1_006484</name>
</gene>
<feature type="domain" description="RNase H type-1" evidence="1">
    <location>
        <begin position="51"/>
        <end position="153"/>
    </location>
</feature>
<proteinExistence type="predicted"/>
<dbReference type="PANTHER" id="PTHR48475:SF1">
    <property type="entry name" value="RNASE H TYPE-1 DOMAIN-CONTAINING PROTEIN"/>
    <property type="match status" value="1"/>
</dbReference>
<evidence type="ECO:0000259" key="1">
    <source>
        <dbReference type="Pfam" id="PF13456"/>
    </source>
</evidence>
<dbReference type="InterPro" id="IPR012337">
    <property type="entry name" value="RNaseH-like_sf"/>
</dbReference>
<dbReference type="PANTHER" id="PTHR48475">
    <property type="entry name" value="RIBONUCLEASE H"/>
    <property type="match status" value="1"/>
</dbReference>
<dbReference type="GO" id="GO:0004523">
    <property type="term" value="F:RNA-DNA hybrid ribonuclease activity"/>
    <property type="evidence" value="ECO:0007669"/>
    <property type="project" value="InterPro"/>
</dbReference>
<keyword evidence="3" id="KW-1185">Reference proteome</keyword>
<dbReference type="SUPFAM" id="SSF53098">
    <property type="entry name" value="Ribonuclease H-like"/>
    <property type="match status" value="1"/>
</dbReference>
<name>A0A151U3F3_CAJCA</name>
<reference evidence="2 3" key="1">
    <citation type="journal article" date="2012" name="Nat. Biotechnol.">
        <title>Draft genome sequence of pigeonpea (Cajanus cajan), an orphan legume crop of resource-poor farmers.</title>
        <authorList>
            <person name="Varshney R.K."/>
            <person name="Chen W."/>
            <person name="Li Y."/>
            <person name="Bharti A.K."/>
            <person name="Saxena R.K."/>
            <person name="Schlueter J.A."/>
            <person name="Donoghue M.T."/>
            <person name="Azam S."/>
            <person name="Fan G."/>
            <person name="Whaley A.M."/>
            <person name="Farmer A.D."/>
            <person name="Sheridan J."/>
            <person name="Iwata A."/>
            <person name="Tuteja R."/>
            <person name="Penmetsa R.V."/>
            <person name="Wu W."/>
            <person name="Upadhyaya H.D."/>
            <person name="Yang S.P."/>
            <person name="Shah T."/>
            <person name="Saxena K.B."/>
            <person name="Michael T."/>
            <person name="McCombie W.R."/>
            <person name="Yang B."/>
            <person name="Zhang G."/>
            <person name="Yang H."/>
            <person name="Wang J."/>
            <person name="Spillane C."/>
            <person name="Cook D.R."/>
            <person name="May G.D."/>
            <person name="Xu X."/>
            <person name="Jackson S.A."/>
        </authorList>
    </citation>
    <scope>NUCLEOTIDE SEQUENCE [LARGE SCALE GENOMIC DNA]</scope>
    <source>
        <strain evidence="3">cv. Asha</strain>
    </source>
</reference>
<protein>
    <recommendedName>
        <fullName evidence="1">RNase H type-1 domain-containing protein</fullName>
    </recommendedName>
</protein>
<sequence length="153" mass="17715">MAWTIELLKFNIHFEPRGPIKAQCLADFINELHHERVFEASWLIIHIDGSSHKQGNIICVILEGPEGITIEQSLQFGFKSSNNQDEYVALLVGLWLVDEMGAQKVMCYIDSKIAVKKNINGTFQIKEPHSLSYFHMFQRMKERFEEVQVKHTP</sequence>
<accession>A0A151U3F3</accession>
<dbReference type="Gene3D" id="3.30.420.10">
    <property type="entry name" value="Ribonuclease H-like superfamily/Ribonuclease H"/>
    <property type="match status" value="1"/>
</dbReference>
<evidence type="ECO:0000313" key="2">
    <source>
        <dbReference type="EMBL" id="KYP73827.1"/>
    </source>
</evidence>